<keyword evidence="1" id="KW-1133">Transmembrane helix</keyword>
<proteinExistence type="predicted"/>
<evidence type="ECO:0000313" key="3">
    <source>
        <dbReference type="Proteomes" id="UP000624709"/>
    </source>
</evidence>
<keyword evidence="1" id="KW-0472">Membrane</keyword>
<evidence type="ECO:0008006" key="4">
    <source>
        <dbReference type="Google" id="ProtNLM"/>
    </source>
</evidence>
<evidence type="ECO:0000313" key="2">
    <source>
        <dbReference type="EMBL" id="GIE65415.1"/>
    </source>
</evidence>
<dbReference type="RefSeq" id="WP_203824409.1">
    <property type="nucleotide sequence ID" value="NZ_BAAATY010000008.1"/>
</dbReference>
<accession>A0ABQ4B429</accession>
<dbReference type="Proteomes" id="UP000624709">
    <property type="component" value="Unassembled WGS sequence"/>
</dbReference>
<keyword evidence="1" id="KW-0812">Transmembrane</keyword>
<gene>
    <name evidence="2" type="ORF">Apa02nite_015230</name>
</gene>
<evidence type="ECO:0000256" key="1">
    <source>
        <dbReference type="SAM" id="Phobius"/>
    </source>
</evidence>
<feature type="transmembrane region" description="Helical" evidence="1">
    <location>
        <begin position="35"/>
        <end position="54"/>
    </location>
</feature>
<dbReference type="EMBL" id="BOMS01000018">
    <property type="protein sequence ID" value="GIE65415.1"/>
    <property type="molecule type" value="Genomic_DNA"/>
</dbReference>
<comment type="caution">
    <text evidence="2">The sequence shown here is derived from an EMBL/GenBank/DDBJ whole genome shotgun (WGS) entry which is preliminary data.</text>
</comment>
<keyword evidence="3" id="KW-1185">Reference proteome</keyword>
<sequence>MIARIRKAVVAGLGAGIAAGVGALATSGALTKDEVSKALGVAIVAAAGTGWATWRVRNARA</sequence>
<name>A0ABQ4B429_9ACTN</name>
<organism evidence="2 3">
    <name type="scientific">Actinoplanes palleronii</name>
    <dbReference type="NCBI Taxonomy" id="113570"/>
    <lineage>
        <taxon>Bacteria</taxon>
        <taxon>Bacillati</taxon>
        <taxon>Actinomycetota</taxon>
        <taxon>Actinomycetes</taxon>
        <taxon>Micromonosporales</taxon>
        <taxon>Micromonosporaceae</taxon>
        <taxon>Actinoplanes</taxon>
    </lineage>
</organism>
<protein>
    <recommendedName>
        <fullName evidence="4">Secreted protein</fullName>
    </recommendedName>
</protein>
<reference evidence="2 3" key="1">
    <citation type="submission" date="2021-01" db="EMBL/GenBank/DDBJ databases">
        <title>Whole genome shotgun sequence of Actinoplanes palleronii NBRC 14916.</title>
        <authorList>
            <person name="Komaki H."/>
            <person name="Tamura T."/>
        </authorList>
    </citation>
    <scope>NUCLEOTIDE SEQUENCE [LARGE SCALE GENOMIC DNA]</scope>
    <source>
        <strain evidence="2 3">NBRC 14916</strain>
    </source>
</reference>